<comment type="caution">
    <text evidence="4">The sequence shown here is derived from an EMBL/GenBank/DDBJ whole genome shotgun (WGS) entry which is preliminary data.</text>
</comment>
<evidence type="ECO:0000313" key="4">
    <source>
        <dbReference type="EMBL" id="KKM93979.1"/>
    </source>
</evidence>
<dbReference type="PRINTS" id="PR00685">
    <property type="entry name" value="TIFACTORIIB"/>
</dbReference>
<evidence type="ECO:0000256" key="1">
    <source>
        <dbReference type="ARBA" id="ARBA00023015"/>
    </source>
</evidence>
<dbReference type="InterPro" id="IPR000812">
    <property type="entry name" value="TFIIB"/>
</dbReference>
<evidence type="ECO:0000259" key="3">
    <source>
        <dbReference type="SMART" id="SM00385"/>
    </source>
</evidence>
<dbReference type="Gene3D" id="1.10.472.10">
    <property type="entry name" value="Cyclin-like"/>
    <property type="match status" value="1"/>
</dbReference>
<dbReference type="GO" id="GO:0070897">
    <property type="term" value="P:transcription preinitiation complex assembly"/>
    <property type="evidence" value="ECO:0007669"/>
    <property type="project" value="InterPro"/>
</dbReference>
<dbReference type="AlphaFoldDB" id="A0A0F9LGC4"/>
<dbReference type="InterPro" id="IPR013150">
    <property type="entry name" value="TFIIB_cyclin"/>
</dbReference>
<dbReference type="SMART" id="SM00385">
    <property type="entry name" value="CYCLIN"/>
    <property type="match status" value="2"/>
</dbReference>
<feature type="domain" description="Cyclin-like" evidence="3">
    <location>
        <begin position="15"/>
        <end position="96"/>
    </location>
</feature>
<reference evidence="4" key="1">
    <citation type="journal article" date="2015" name="Nature">
        <title>Complex archaea that bridge the gap between prokaryotes and eukaryotes.</title>
        <authorList>
            <person name="Spang A."/>
            <person name="Saw J.H."/>
            <person name="Jorgensen S.L."/>
            <person name="Zaremba-Niedzwiedzka K."/>
            <person name="Martijn J."/>
            <person name="Lind A.E."/>
            <person name="van Eijk R."/>
            <person name="Schleper C."/>
            <person name="Guy L."/>
            <person name="Ettema T.J."/>
        </authorList>
    </citation>
    <scope>NUCLEOTIDE SEQUENCE</scope>
</reference>
<proteinExistence type="predicted"/>
<dbReference type="SUPFAM" id="SSF47954">
    <property type="entry name" value="Cyclin-like"/>
    <property type="match status" value="2"/>
</dbReference>
<accession>A0A0F9LGC4</accession>
<dbReference type="PANTHER" id="PTHR11618">
    <property type="entry name" value="TRANSCRIPTION INITIATION FACTOR IIB-RELATED"/>
    <property type="match status" value="1"/>
</dbReference>
<dbReference type="CDD" id="cd00043">
    <property type="entry name" value="CYCLIN_SF"/>
    <property type="match status" value="1"/>
</dbReference>
<dbReference type="Gene3D" id="1.10.472.170">
    <property type="match status" value="1"/>
</dbReference>
<name>A0A0F9LGC4_9ZZZZ</name>
<protein>
    <recommendedName>
        <fullName evidence="3">Cyclin-like domain-containing protein</fullName>
    </recommendedName>
</protein>
<feature type="domain" description="Cyclin-like" evidence="3">
    <location>
        <begin position="113"/>
        <end position="195"/>
    </location>
</feature>
<keyword evidence="2" id="KW-0804">Transcription</keyword>
<dbReference type="GO" id="GO:0097550">
    <property type="term" value="C:transcription preinitiation complex"/>
    <property type="evidence" value="ECO:0007669"/>
    <property type="project" value="TreeGrafter"/>
</dbReference>
<dbReference type="Pfam" id="PF00382">
    <property type="entry name" value="TFIIB"/>
    <property type="match status" value="1"/>
</dbReference>
<gene>
    <name evidence="4" type="ORF">LCGC14_1202890</name>
</gene>
<dbReference type="EMBL" id="LAZR01006199">
    <property type="protein sequence ID" value="KKM93979.1"/>
    <property type="molecule type" value="Genomic_DNA"/>
</dbReference>
<dbReference type="InterPro" id="IPR013763">
    <property type="entry name" value="Cyclin-like_dom"/>
</dbReference>
<keyword evidence="1" id="KW-0805">Transcription regulation</keyword>
<dbReference type="PANTHER" id="PTHR11618:SF13">
    <property type="entry name" value="TRANSCRIPTION INITIATION FACTOR IIB"/>
    <property type="match status" value="1"/>
</dbReference>
<dbReference type="InterPro" id="IPR036915">
    <property type="entry name" value="Cyclin-like_sf"/>
</dbReference>
<sequence length="198" mass="22831">MQLNLSVKYSEPWYSELLDYKKKLNIQPAAFNDAIKIFESSRKNKLSSGRSIKILILASVYCALKVHAIYIDLKEYIIKLQASLSVVKKMYRTIETQILPKLKLHPHRFSIIDYINHFADELKLISDCKMKAIELINILNSKEIDFSGKDPKIIAGAAIYISSRMINISLTQEKIIRVVKSTLGTLQNRIRDIKKNLY</sequence>
<evidence type="ECO:0000256" key="2">
    <source>
        <dbReference type="ARBA" id="ARBA00023163"/>
    </source>
</evidence>
<dbReference type="GO" id="GO:0017025">
    <property type="term" value="F:TBP-class protein binding"/>
    <property type="evidence" value="ECO:0007669"/>
    <property type="project" value="InterPro"/>
</dbReference>
<organism evidence="4">
    <name type="scientific">marine sediment metagenome</name>
    <dbReference type="NCBI Taxonomy" id="412755"/>
    <lineage>
        <taxon>unclassified sequences</taxon>
        <taxon>metagenomes</taxon>
        <taxon>ecological metagenomes</taxon>
    </lineage>
</organism>